<dbReference type="Proteomes" id="UP001600165">
    <property type="component" value="Unassembled WGS sequence"/>
</dbReference>
<accession>A0ABW6ILQ9</accession>
<evidence type="ECO:0000313" key="4">
    <source>
        <dbReference type="Proteomes" id="UP001600165"/>
    </source>
</evidence>
<feature type="compositionally biased region" description="Basic and acidic residues" evidence="1">
    <location>
        <begin position="75"/>
        <end position="84"/>
    </location>
</feature>
<evidence type="ECO:0000256" key="1">
    <source>
        <dbReference type="SAM" id="MobiDB-lite"/>
    </source>
</evidence>
<dbReference type="EMBL" id="JBHZOL010000111">
    <property type="protein sequence ID" value="MFE4108505.1"/>
    <property type="molecule type" value="Genomic_DNA"/>
</dbReference>
<feature type="compositionally biased region" description="Low complexity" evidence="1">
    <location>
        <begin position="53"/>
        <end position="66"/>
    </location>
</feature>
<feature type="transmembrane region" description="Helical" evidence="2">
    <location>
        <begin position="106"/>
        <end position="128"/>
    </location>
</feature>
<keyword evidence="2" id="KW-1133">Transmembrane helix</keyword>
<feature type="transmembrane region" description="Helical" evidence="2">
    <location>
        <begin position="12"/>
        <end position="31"/>
    </location>
</feature>
<keyword evidence="2" id="KW-0472">Membrane</keyword>
<reference evidence="3 4" key="1">
    <citation type="submission" date="2024-10" db="EMBL/GenBank/DDBJ databases">
        <authorList>
            <person name="Ratan Roy A."/>
            <person name="Morales Sandoval P.H."/>
            <person name="De Los Santos Villalobos S."/>
            <person name="Chakraborty S."/>
            <person name="Mukherjee J."/>
        </authorList>
    </citation>
    <scope>NUCLEOTIDE SEQUENCE [LARGE SCALE GENOMIC DNA]</scope>
    <source>
        <strain evidence="3 4">S1</strain>
    </source>
</reference>
<sequence length="134" mass="13757">MTHWTRNDWTVLGGGVVATGALLVLTANAVAHKGHPHGEEAEAAAPTTDKQTAPSSEAAASDPSAATVHTPATDRPMETHKSPDEATSETVTAPVAVSQARITEGFSIGLGESLLGLIIAGPFLLLTLKKQLQS</sequence>
<name>A0ABW6ILQ9_9CYAN</name>
<evidence type="ECO:0000313" key="3">
    <source>
        <dbReference type="EMBL" id="MFE4108505.1"/>
    </source>
</evidence>
<evidence type="ECO:0008006" key="5">
    <source>
        <dbReference type="Google" id="ProtNLM"/>
    </source>
</evidence>
<organism evidence="3 4">
    <name type="scientific">Almyronema epifaneia S1</name>
    <dbReference type="NCBI Taxonomy" id="2991925"/>
    <lineage>
        <taxon>Bacteria</taxon>
        <taxon>Bacillati</taxon>
        <taxon>Cyanobacteriota</taxon>
        <taxon>Cyanophyceae</taxon>
        <taxon>Nodosilineales</taxon>
        <taxon>Nodosilineaceae</taxon>
        <taxon>Almyronema</taxon>
        <taxon>Almyronema epifaneia</taxon>
    </lineage>
</organism>
<comment type="caution">
    <text evidence="3">The sequence shown here is derived from an EMBL/GenBank/DDBJ whole genome shotgun (WGS) entry which is preliminary data.</text>
</comment>
<feature type="region of interest" description="Disordered" evidence="1">
    <location>
        <begin position="33"/>
        <end position="92"/>
    </location>
</feature>
<dbReference type="RefSeq" id="WP_377968134.1">
    <property type="nucleotide sequence ID" value="NZ_JBHZOL010000111.1"/>
</dbReference>
<evidence type="ECO:0000256" key="2">
    <source>
        <dbReference type="SAM" id="Phobius"/>
    </source>
</evidence>
<gene>
    <name evidence="3" type="ORF">ACFVKH_19670</name>
</gene>
<protein>
    <recommendedName>
        <fullName evidence="5">Cobalt transporter</fullName>
    </recommendedName>
</protein>
<proteinExistence type="predicted"/>
<keyword evidence="2" id="KW-0812">Transmembrane</keyword>
<keyword evidence="4" id="KW-1185">Reference proteome</keyword>